<dbReference type="PANTHER" id="PTHR43581">
    <property type="entry name" value="ATP/GTP PHOSPHATASE"/>
    <property type="match status" value="1"/>
</dbReference>
<dbReference type="RefSeq" id="WP_203095695.1">
    <property type="nucleotide sequence ID" value="NZ_CP059075.1"/>
</dbReference>
<dbReference type="CDD" id="cd00267">
    <property type="entry name" value="ABC_ATPase"/>
    <property type="match status" value="1"/>
</dbReference>
<dbReference type="InterPro" id="IPR051396">
    <property type="entry name" value="Bact_Antivir_Def_Nuclease"/>
</dbReference>
<evidence type="ECO:0000313" key="2">
    <source>
        <dbReference type="EMBL" id="QRE03359.1"/>
    </source>
</evidence>
<dbReference type="Gene3D" id="3.40.50.300">
    <property type="entry name" value="P-loop containing nucleotide triphosphate hydrolases"/>
    <property type="match status" value="1"/>
</dbReference>
<dbReference type="InterPro" id="IPR003959">
    <property type="entry name" value="ATPase_AAA_core"/>
</dbReference>
<dbReference type="Proteomes" id="UP000596329">
    <property type="component" value="Chromosome"/>
</dbReference>
<proteinExistence type="predicted"/>
<reference evidence="2 3" key="1">
    <citation type="submission" date="2020-07" db="EMBL/GenBank/DDBJ databases">
        <title>Genomic characterization of Flavobacterium psychrophilum strains.</title>
        <authorList>
            <person name="Castillo D."/>
            <person name="Jorgensen J."/>
            <person name="Middelboe M."/>
        </authorList>
    </citation>
    <scope>NUCLEOTIDE SEQUENCE [LARGE SCALE GENOMIC DNA]</scope>
    <source>
        <strain evidence="2 3">FPS-R7</strain>
    </source>
</reference>
<protein>
    <submittedName>
        <fullName evidence="2">AAA family ATPase</fullName>
    </submittedName>
</protein>
<evidence type="ECO:0000259" key="1">
    <source>
        <dbReference type="Pfam" id="PF13304"/>
    </source>
</evidence>
<sequence length="453" mass="52525">MQIQKLKIVGLHGYINKDIDFNEDLTMLVGINGSGKTSILNILNWIIKPSIADLCITEFKLITLNFKVKDTEYEVTCKHNRTTFSYNIKTANEIYNPLVVRISTNPSEIKNDELLKNDLLQNYSRMTPDRKEKKTWELISTFPNPTIIGLDRNLYSEESDNIYLEDNYRNKLLKKNTSANVSPLDRVKDIINREYRKQKNSILNLTNDLKNHLMLSTFNGSITIESFTSGIKLNLNTARIEIAEKRVNEYFENFEKKDLSTLEQATITKYFSQLKEITHNYQSNPNDETVKLLYGLNASQFVKVNKLLKEFEKFEAESSKALSQINNFTDTLNYFLKDSAKKIIFKEDSSELTFNTLDKNGKNITEFKDIKFLSSGEQQILILFSYIAFNSKDGRIFIIDEPELSLHIKWQEDFLEQLEKITPTSTQLILATHSPILVNKKKNKAKLLLPYNK</sequence>
<name>A0A7U2NE02_FLAPS</name>
<dbReference type="SUPFAM" id="SSF52540">
    <property type="entry name" value="P-loop containing nucleoside triphosphate hydrolases"/>
    <property type="match status" value="1"/>
</dbReference>
<organism evidence="2 3">
    <name type="scientific">Flavobacterium psychrophilum</name>
    <dbReference type="NCBI Taxonomy" id="96345"/>
    <lineage>
        <taxon>Bacteria</taxon>
        <taxon>Pseudomonadati</taxon>
        <taxon>Bacteroidota</taxon>
        <taxon>Flavobacteriia</taxon>
        <taxon>Flavobacteriales</taxon>
        <taxon>Flavobacteriaceae</taxon>
        <taxon>Flavobacterium</taxon>
    </lineage>
</organism>
<dbReference type="EMBL" id="CP059075">
    <property type="protein sequence ID" value="QRE03359.1"/>
    <property type="molecule type" value="Genomic_DNA"/>
</dbReference>
<accession>A0A7U2NE02</accession>
<gene>
    <name evidence="2" type="ORF">H0H26_10700</name>
</gene>
<dbReference type="Pfam" id="PF13304">
    <property type="entry name" value="AAA_21"/>
    <property type="match status" value="1"/>
</dbReference>
<evidence type="ECO:0000313" key="3">
    <source>
        <dbReference type="Proteomes" id="UP000596329"/>
    </source>
</evidence>
<dbReference type="AlphaFoldDB" id="A0A7U2NE02"/>
<dbReference type="PANTHER" id="PTHR43581:SF2">
    <property type="entry name" value="EXCINUCLEASE ATPASE SUBUNIT"/>
    <property type="match status" value="1"/>
</dbReference>
<dbReference type="InterPro" id="IPR027417">
    <property type="entry name" value="P-loop_NTPase"/>
</dbReference>
<feature type="domain" description="ATPase AAA-type core" evidence="1">
    <location>
        <begin position="25"/>
        <end position="439"/>
    </location>
</feature>